<protein>
    <submittedName>
        <fullName evidence="1">Uncharacterized protein</fullName>
    </submittedName>
</protein>
<reference evidence="1" key="1">
    <citation type="journal article" date="2015" name="Nature">
        <title>Complex archaea that bridge the gap between prokaryotes and eukaryotes.</title>
        <authorList>
            <person name="Spang A."/>
            <person name="Saw J.H."/>
            <person name="Jorgensen S.L."/>
            <person name="Zaremba-Niedzwiedzka K."/>
            <person name="Martijn J."/>
            <person name="Lind A.E."/>
            <person name="van Eijk R."/>
            <person name="Schleper C."/>
            <person name="Guy L."/>
            <person name="Ettema T.J."/>
        </authorList>
    </citation>
    <scope>NUCLEOTIDE SEQUENCE</scope>
</reference>
<gene>
    <name evidence="1" type="ORF">LCGC14_2650050</name>
</gene>
<dbReference type="AlphaFoldDB" id="A0A0F9AHC7"/>
<organism evidence="1">
    <name type="scientific">marine sediment metagenome</name>
    <dbReference type="NCBI Taxonomy" id="412755"/>
    <lineage>
        <taxon>unclassified sequences</taxon>
        <taxon>metagenomes</taxon>
        <taxon>ecological metagenomes</taxon>
    </lineage>
</organism>
<sequence>IFTNAGAGEGIICGNYWSTAVGLGSYDLSGADLQTANWRLAGNHYTNEAEGP</sequence>
<accession>A0A0F9AHC7</accession>
<feature type="non-terminal residue" evidence="1">
    <location>
        <position position="1"/>
    </location>
</feature>
<comment type="caution">
    <text evidence="1">The sequence shown here is derived from an EMBL/GenBank/DDBJ whole genome shotgun (WGS) entry which is preliminary data.</text>
</comment>
<dbReference type="EMBL" id="LAZR01045930">
    <property type="protein sequence ID" value="KKK97705.1"/>
    <property type="molecule type" value="Genomic_DNA"/>
</dbReference>
<name>A0A0F9AHC7_9ZZZZ</name>
<evidence type="ECO:0000313" key="1">
    <source>
        <dbReference type="EMBL" id="KKK97705.1"/>
    </source>
</evidence>
<proteinExistence type="predicted"/>